<reference evidence="1" key="2">
    <citation type="journal article" date="2020" name="Nat. Commun.">
        <title>Large-scale genome sequencing of mycorrhizal fungi provides insights into the early evolution of symbiotic traits.</title>
        <authorList>
            <person name="Miyauchi S."/>
            <person name="Kiss E."/>
            <person name="Kuo A."/>
            <person name="Drula E."/>
            <person name="Kohler A."/>
            <person name="Sanchez-Garcia M."/>
            <person name="Morin E."/>
            <person name="Andreopoulos B."/>
            <person name="Barry K.W."/>
            <person name="Bonito G."/>
            <person name="Buee M."/>
            <person name="Carver A."/>
            <person name="Chen C."/>
            <person name="Cichocki N."/>
            <person name="Clum A."/>
            <person name="Culley D."/>
            <person name="Crous P.W."/>
            <person name="Fauchery L."/>
            <person name="Girlanda M."/>
            <person name="Hayes R.D."/>
            <person name="Keri Z."/>
            <person name="LaButti K."/>
            <person name="Lipzen A."/>
            <person name="Lombard V."/>
            <person name="Magnuson J."/>
            <person name="Maillard F."/>
            <person name="Murat C."/>
            <person name="Nolan M."/>
            <person name="Ohm R.A."/>
            <person name="Pangilinan J."/>
            <person name="Pereira M.F."/>
            <person name="Perotto S."/>
            <person name="Peter M."/>
            <person name="Pfister S."/>
            <person name="Riley R."/>
            <person name="Sitrit Y."/>
            <person name="Stielow J.B."/>
            <person name="Szollosi G."/>
            <person name="Zifcakova L."/>
            <person name="Stursova M."/>
            <person name="Spatafora J.W."/>
            <person name="Tedersoo L."/>
            <person name="Vaario L.M."/>
            <person name="Yamada A."/>
            <person name="Yan M."/>
            <person name="Wang P."/>
            <person name="Xu J."/>
            <person name="Bruns T."/>
            <person name="Baldrian P."/>
            <person name="Vilgalys R."/>
            <person name="Dunand C."/>
            <person name="Henrissat B."/>
            <person name="Grigoriev I.V."/>
            <person name="Hibbett D."/>
            <person name="Nagy L.G."/>
            <person name="Martin F.M."/>
        </authorList>
    </citation>
    <scope>NUCLEOTIDE SEQUENCE</scope>
    <source>
        <strain evidence="1">Prilba</strain>
    </source>
</reference>
<organism evidence="1 2">
    <name type="scientific">Russula ochroleuca</name>
    <dbReference type="NCBI Taxonomy" id="152965"/>
    <lineage>
        <taxon>Eukaryota</taxon>
        <taxon>Fungi</taxon>
        <taxon>Dikarya</taxon>
        <taxon>Basidiomycota</taxon>
        <taxon>Agaricomycotina</taxon>
        <taxon>Agaricomycetes</taxon>
        <taxon>Russulales</taxon>
        <taxon>Russulaceae</taxon>
        <taxon>Russula</taxon>
    </lineage>
</organism>
<protein>
    <submittedName>
        <fullName evidence="1">Uncharacterized protein</fullName>
    </submittedName>
</protein>
<feature type="non-terminal residue" evidence="1">
    <location>
        <position position="256"/>
    </location>
</feature>
<comment type="caution">
    <text evidence="1">The sequence shown here is derived from an EMBL/GenBank/DDBJ whole genome shotgun (WGS) entry which is preliminary data.</text>
</comment>
<dbReference type="AlphaFoldDB" id="A0A9P5JVI4"/>
<accession>A0A9P5JVI4</accession>
<dbReference type="Proteomes" id="UP000759537">
    <property type="component" value="Unassembled WGS sequence"/>
</dbReference>
<name>A0A9P5JVI4_9AGAM</name>
<proteinExistence type="predicted"/>
<evidence type="ECO:0000313" key="1">
    <source>
        <dbReference type="EMBL" id="KAF8463406.1"/>
    </source>
</evidence>
<gene>
    <name evidence="1" type="ORF">DFH94DRAFT_786693</name>
</gene>
<reference evidence="1" key="1">
    <citation type="submission" date="2019-10" db="EMBL/GenBank/DDBJ databases">
        <authorList>
            <consortium name="DOE Joint Genome Institute"/>
            <person name="Kuo A."/>
            <person name="Miyauchi S."/>
            <person name="Kiss E."/>
            <person name="Drula E."/>
            <person name="Kohler A."/>
            <person name="Sanchez-Garcia M."/>
            <person name="Andreopoulos B."/>
            <person name="Barry K.W."/>
            <person name="Bonito G."/>
            <person name="Buee M."/>
            <person name="Carver A."/>
            <person name="Chen C."/>
            <person name="Cichocki N."/>
            <person name="Clum A."/>
            <person name="Culley D."/>
            <person name="Crous P.W."/>
            <person name="Fauchery L."/>
            <person name="Girlanda M."/>
            <person name="Hayes R."/>
            <person name="Keri Z."/>
            <person name="LaButti K."/>
            <person name="Lipzen A."/>
            <person name="Lombard V."/>
            <person name="Magnuson J."/>
            <person name="Maillard F."/>
            <person name="Morin E."/>
            <person name="Murat C."/>
            <person name="Nolan M."/>
            <person name="Ohm R."/>
            <person name="Pangilinan J."/>
            <person name="Pereira M."/>
            <person name="Perotto S."/>
            <person name="Peter M."/>
            <person name="Riley R."/>
            <person name="Sitrit Y."/>
            <person name="Stielow B."/>
            <person name="Szollosi G."/>
            <person name="Zifcakova L."/>
            <person name="Stursova M."/>
            <person name="Spatafora J.W."/>
            <person name="Tedersoo L."/>
            <person name="Vaario L.-M."/>
            <person name="Yamada A."/>
            <person name="Yan M."/>
            <person name="Wang P."/>
            <person name="Xu J."/>
            <person name="Bruns T."/>
            <person name="Baldrian P."/>
            <person name="Vilgalys R."/>
            <person name="Henrissat B."/>
            <person name="Grigoriev I.V."/>
            <person name="Hibbett D."/>
            <person name="Nagy L.G."/>
            <person name="Martin F.M."/>
        </authorList>
    </citation>
    <scope>NUCLEOTIDE SEQUENCE</scope>
    <source>
        <strain evidence="1">Prilba</strain>
    </source>
</reference>
<dbReference type="EMBL" id="WHVB01000071">
    <property type="protein sequence ID" value="KAF8463406.1"/>
    <property type="molecule type" value="Genomic_DNA"/>
</dbReference>
<keyword evidence="2" id="KW-1185">Reference proteome</keyword>
<evidence type="ECO:0000313" key="2">
    <source>
        <dbReference type="Proteomes" id="UP000759537"/>
    </source>
</evidence>
<sequence length="256" mass="29010">PHFSDSSSLLCRIRALYHPIIAMSNNSSAMPEDIFGENFVVPPHSVGKKIIDSLRNSFTGNGKMQRGDFYMDQTRVLLQQHFHIINVKEQDIIMDKYTETTQSRRRTETSNSIKRYFKAIEYKRRCKETYEIVVGASNRAIDDDNLMHQMAEALHDETSENLQSTHNNPLTDSHEVSSVLSGVAVSNLSSMDMETYQSEVTGDGAFVFELHMRDASTQYIAATFSPTVFSNNSADVDIHSMTTATESMIFGERRCR</sequence>
<dbReference type="OrthoDB" id="3198908at2759"/>